<comment type="cofactor">
    <cofactor evidence="1">
        <name>Mg(2+)</name>
        <dbReference type="ChEBI" id="CHEBI:18420"/>
    </cofactor>
</comment>
<evidence type="ECO:0000256" key="6">
    <source>
        <dbReference type="ARBA" id="ARBA00022842"/>
    </source>
</evidence>
<dbReference type="AlphaFoldDB" id="A0A1W9ZZS9"/>
<evidence type="ECO:0000256" key="4">
    <source>
        <dbReference type="ARBA" id="ARBA00022679"/>
    </source>
</evidence>
<protein>
    <recommendedName>
        <fullName evidence="10">Geranylgeranyl pyrophosphate synthase</fullName>
    </recommendedName>
</protein>
<dbReference type="InterPro" id="IPR000092">
    <property type="entry name" value="Polyprenyl_synt"/>
</dbReference>
<accession>A0A1W9ZZS9</accession>
<dbReference type="Pfam" id="PF00348">
    <property type="entry name" value="polyprenyl_synt"/>
    <property type="match status" value="1"/>
</dbReference>
<evidence type="ECO:0000256" key="1">
    <source>
        <dbReference type="ARBA" id="ARBA00001946"/>
    </source>
</evidence>
<dbReference type="CDD" id="cd00867">
    <property type="entry name" value="Trans_IPPS"/>
    <property type="match status" value="1"/>
</dbReference>
<evidence type="ECO:0000256" key="7">
    <source>
        <dbReference type="RuleBase" id="RU004466"/>
    </source>
</evidence>
<name>A0A1W9ZZS9_MYCAN</name>
<dbReference type="SUPFAM" id="SSF48576">
    <property type="entry name" value="Terpenoid synthases"/>
    <property type="match status" value="1"/>
</dbReference>
<keyword evidence="6" id="KW-0460">Magnesium</keyword>
<dbReference type="GO" id="GO:0008299">
    <property type="term" value="P:isoprenoid biosynthetic process"/>
    <property type="evidence" value="ECO:0007669"/>
    <property type="project" value="InterPro"/>
</dbReference>
<gene>
    <name evidence="8" type="ORF">BST12_07610</name>
</gene>
<evidence type="ECO:0000256" key="5">
    <source>
        <dbReference type="ARBA" id="ARBA00022723"/>
    </source>
</evidence>
<reference evidence="8 9" key="1">
    <citation type="submission" date="2017-02" db="EMBL/GenBank/DDBJ databases">
        <title>The new phylogeny of genus Mycobacterium.</title>
        <authorList>
            <person name="Tortoli E."/>
            <person name="Trovato A."/>
            <person name="Cirillo D.M."/>
        </authorList>
    </citation>
    <scope>NUCLEOTIDE SEQUENCE [LARGE SCALE GENOMIC DNA]</scope>
    <source>
        <strain evidence="8 9">DSM 45057</strain>
    </source>
</reference>
<comment type="similarity">
    <text evidence="3 7">Belongs to the FPP/GGPP synthase family.</text>
</comment>
<dbReference type="Gene3D" id="1.10.600.10">
    <property type="entry name" value="Farnesyl Diphosphate Synthase"/>
    <property type="match status" value="1"/>
</dbReference>
<dbReference type="EMBL" id="MVHE01000007">
    <property type="protein sequence ID" value="ORA23321.1"/>
    <property type="molecule type" value="Genomic_DNA"/>
</dbReference>
<dbReference type="OrthoDB" id="4497239at2"/>
<comment type="caution">
    <text evidence="8">The sequence shown here is derived from an EMBL/GenBank/DDBJ whole genome shotgun (WGS) entry which is preliminary data.</text>
</comment>
<dbReference type="PANTHER" id="PTHR12001">
    <property type="entry name" value="GERANYLGERANYL PYROPHOSPHATE SYNTHASE"/>
    <property type="match status" value="1"/>
</dbReference>
<dbReference type="GO" id="GO:0046872">
    <property type="term" value="F:metal ion binding"/>
    <property type="evidence" value="ECO:0007669"/>
    <property type="project" value="UniProtKB-KW"/>
</dbReference>
<dbReference type="Proteomes" id="UP000192284">
    <property type="component" value="Unassembled WGS sequence"/>
</dbReference>
<comment type="pathway">
    <text evidence="2">Isoprenoid biosynthesis.</text>
</comment>
<evidence type="ECO:0000256" key="2">
    <source>
        <dbReference type="ARBA" id="ARBA00005128"/>
    </source>
</evidence>
<dbReference type="PANTHER" id="PTHR12001:SF69">
    <property type="entry name" value="ALL TRANS-POLYPRENYL-DIPHOSPHATE SYNTHASE PDSS1"/>
    <property type="match status" value="1"/>
</dbReference>
<evidence type="ECO:0000256" key="3">
    <source>
        <dbReference type="ARBA" id="ARBA00006706"/>
    </source>
</evidence>
<evidence type="ECO:0000313" key="9">
    <source>
        <dbReference type="Proteomes" id="UP000192284"/>
    </source>
</evidence>
<dbReference type="GO" id="GO:0004659">
    <property type="term" value="F:prenyltransferase activity"/>
    <property type="evidence" value="ECO:0007669"/>
    <property type="project" value="InterPro"/>
</dbReference>
<keyword evidence="4 7" id="KW-0808">Transferase</keyword>
<proteinExistence type="inferred from homology"/>
<sequence>MSVLGGVEFSDPQFAISVRDGITRIEELIRTELAQGDEIIRDAVPESLETNDIRFRPLFTVLAAQFGPNPDAQQVTLAGAAVELMHLATLCHDTVVDKAAARVDTSKIRSANNVAILAGDYRFATVSRLGSWLGPRAFQTIAETFAELVTGQMRETRSAPTHIDRLEHYLQCVQEKTGSIIAAAGQLGATFSGAGEEQTARLSRLGRLIGAAFHISEDIISIAGNSDQVAEVFTLLRSAAGLAQAKAAVGKYVAQARDELASLPDCAARQTLSTLVDSTLLKIT</sequence>
<evidence type="ECO:0008006" key="10">
    <source>
        <dbReference type="Google" id="ProtNLM"/>
    </source>
</evidence>
<organism evidence="8 9">
    <name type="scientific">Mycobacterium angelicum</name>
    <dbReference type="NCBI Taxonomy" id="470074"/>
    <lineage>
        <taxon>Bacteria</taxon>
        <taxon>Bacillati</taxon>
        <taxon>Actinomycetota</taxon>
        <taxon>Actinomycetes</taxon>
        <taxon>Mycobacteriales</taxon>
        <taxon>Mycobacteriaceae</taxon>
        <taxon>Mycobacterium</taxon>
    </lineage>
</organism>
<keyword evidence="9" id="KW-1185">Reference proteome</keyword>
<keyword evidence="5" id="KW-0479">Metal-binding</keyword>
<evidence type="ECO:0000313" key="8">
    <source>
        <dbReference type="EMBL" id="ORA23321.1"/>
    </source>
</evidence>
<dbReference type="InterPro" id="IPR008949">
    <property type="entry name" value="Isoprenoid_synthase_dom_sf"/>
</dbReference>